<name>A0ABW5KLI5_9SPHI</name>
<dbReference type="Pfam" id="PF08842">
    <property type="entry name" value="Mfa2"/>
    <property type="match status" value="1"/>
</dbReference>
<dbReference type="RefSeq" id="WP_380905828.1">
    <property type="nucleotide sequence ID" value="NZ_JBHUEG010000012.1"/>
</dbReference>
<dbReference type="InterPro" id="IPR014941">
    <property type="entry name" value="FimB/Mfa2/Mfa3"/>
</dbReference>
<comment type="caution">
    <text evidence="3">The sequence shown here is derived from an EMBL/GenBank/DDBJ whole genome shotgun (WGS) entry which is preliminary data.</text>
</comment>
<dbReference type="Proteomes" id="UP001597545">
    <property type="component" value="Unassembled WGS sequence"/>
</dbReference>
<proteinExistence type="inferred from homology"/>
<protein>
    <recommendedName>
        <fullName evidence="5">Fimbrillin family protein</fullName>
    </recommendedName>
</protein>
<dbReference type="PROSITE" id="PS51257">
    <property type="entry name" value="PROKAR_LIPOPROTEIN"/>
    <property type="match status" value="1"/>
</dbReference>
<accession>A0ABW5KLI5</accession>
<organism evidence="3 4">
    <name type="scientific">Sphingobacterium suaedae</name>
    <dbReference type="NCBI Taxonomy" id="1686402"/>
    <lineage>
        <taxon>Bacteria</taxon>
        <taxon>Pseudomonadati</taxon>
        <taxon>Bacteroidota</taxon>
        <taxon>Sphingobacteriia</taxon>
        <taxon>Sphingobacteriales</taxon>
        <taxon>Sphingobacteriaceae</taxon>
        <taxon>Sphingobacterium</taxon>
    </lineage>
</organism>
<evidence type="ECO:0008006" key="5">
    <source>
        <dbReference type="Google" id="ProtNLM"/>
    </source>
</evidence>
<evidence type="ECO:0000313" key="3">
    <source>
        <dbReference type="EMBL" id="MFD2549511.1"/>
    </source>
</evidence>
<dbReference type="EMBL" id="JBHULR010000015">
    <property type="protein sequence ID" value="MFD2549511.1"/>
    <property type="molecule type" value="Genomic_DNA"/>
</dbReference>
<gene>
    <name evidence="3" type="ORF">ACFSR5_17815</name>
</gene>
<comment type="similarity">
    <text evidence="1">Belongs to the bacteroidetes fimbrillin superfamily. FimB/Mfa2 family.</text>
</comment>
<evidence type="ECO:0000256" key="1">
    <source>
        <dbReference type="ARBA" id="ARBA00007248"/>
    </source>
</evidence>
<evidence type="ECO:0000256" key="2">
    <source>
        <dbReference type="SAM" id="MobiDB-lite"/>
    </source>
</evidence>
<sequence>MKTMKFFMPRFAAMPIMAVVVLLGILSCKKDEKSGSVEGAATVKINLVGVETKTDNGVPSAVKSMKAASSNASKEESGLQTEAIPFGDNLALFATLSQSPLHSENTTGTTNKLKASSSNRMAVPSQNPLAPDVLYRFLVYDQTGALVAEKDYAYGKEGTEEGIVLDAGETYTFVAYSINSTSAIPAITGKGALSTATVNSVSAELMYFRKTVELVYGVNNLDVILEHQFSEITTNLVLDATALGNITAISQPSLHPAYSSANIKLSNGALTYNNALTSGQAITFPSLGSGVRSISSSPTMLIASATTEGELRLGSLTINGVTKTGLTFQNLNISPGLRYNMNLTFQSPCTEIVSGGGSFTVADGQTQTFTMPGADFGFTFDIIQLDNSFNLLINGTQLAIEEIQFQASTTPARNIQFADGSLWGINNVPQIYSMTGSATAPIIRVVIGPTGDVSMFGSKSSSGGNLEPLVLTNGNKFNKITWNSTGSNVVTATQSVVGATHMSGSGYGRRIVPCGTN</sequence>
<feature type="region of interest" description="Disordered" evidence="2">
    <location>
        <begin position="101"/>
        <end position="124"/>
    </location>
</feature>
<evidence type="ECO:0000313" key="4">
    <source>
        <dbReference type="Proteomes" id="UP001597545"/>
    </source>
</evidence>
<keyword evidence="4" id="KW-1185">Reference proteome</keyword>
<reference evidence="4" key="1">
    <citation type="journal article" date="2019" name="Int. J. Syst. Evol. Microbiol.">
        <title>The Global Catalogue of Microorganisms (GCM) 10K type strain sequencing project: providing services to taxonomists for standard genome sequencing and annotation.</title>
        <authorList>
            <consortium name="The Broad Institute Genomics Platform"/>
            <consortium name="The Broad Institute Genome Sequencing Center for Infectious Disease"/>
            <person name="Wu L."/>
            <person name="Ma J."/>
        </authorList>
    </citation>
    <scope>NUCLEOTIDE SEQUENCE [LARGE SCALE GENOMIC DNA]</scope>
    <source>
        <strain evidence="4">KCTC 42662</strain>
    </source>
</reference>